<evidence type="ECO:0000256" key="1">
    <source>
        <dbReference type="SAM" id="MobiDB-lite"/>
    </source>
</evidence>
<dbReference type="SUPFAM" id="SSF57903">
    <property type="entry name" value="FYVE/PHD zinc finger"/>
    <property type="match status" value="1"/>
</dbReference>
<evidence type="ECO:0000313" key="3">
    <source>
        <dbReference type="Proteomes" id="UP001159428"/>
    </source>
</evidence>
<dbReference type="Proteomes" id="UP001159428">
    <property type="component" value="Unassembled WGS sequence"/>
</dbReference>
<feature type="compositionally biased region" description="Polar residues" evidence="1">
    <location>
        <begin position="74"/>
        <end position="88"/>
    </location>
</feature>
<feature type="region of interest" description="Disordered" evidence="1">
    <location>
        <begin position="66"/>
        <end position="117"/>
    </location>
</feature>
<feature type="compositionally biased region" description="Low complexity" evidence="1">
    <location>
        <begin position="263"/>
        <end position="274"/>
    </location>
</feature>
<feature type="compositionally biased region" description="Polar residues" evidence="1">
    <location>
        <begin position="395"/>
        <end position="413"/>
    </location>
</feature>
<dbReference type="AlphaFoldDB" id="A0AAU9XSG6"/>
<reference evidence="2 3" key="1">
    <citation type="submission" date="2022-05" db="EMBL/GenBank/DDBJ databases">
        <authorList>
            <consortium name="Genoscope - CEA"/>
            <person name="William W."/>
        </authorList>
    </citation>
    <scope>NUCLEOTIDE SEQUENCE [LARGE SCALE GENOMIC DNA]</scope>
</reference>
<name>A0AAU9XSG6_9CNID</name>
<proteinExistence type="predicted"/>
<dbReference type="EMBL" id="CALNXJ010000063">
    <property type="protein sequence ID" value="CAH3157190.1"/>
    <property type="molecule type" value="Genomic_DNA"/>
</dbReference>
<gene>
    <name evidence="2" type="ORF">PMEA_00029898</name>
</gene>
<feature type="region of interest" description="Disordered" evidence="1">
    <location>
        <begin position="392"/>
        <end position="428"/>
    </location>
</feature>
<evidence type="ECO:0000313" key="2">
    <source>
        <dbReference type="EMBL" id="CAH3157190.1"/>
    </source>
</evidence>
<keyword evidence="3" id="KW-1185">Reference proteome</keyword>
<protein>
    <submittedName>
        <fullName evidence="2">Uncharacterized protein</fullName>
    </submittedName>
</protein>
<feature type="region of interest" description="Disordered" evidence="1">
    <location>
        <begin position="257"/>
        <end position="288"/>
    </location>
</feature>
<accession>A0AAU9XSG6</accession>
<dbReference type="InterPro" id="IPR011011">
    <property type="entry name" value="Znf_FYVE_PHD"/>
</dbReference>
<organism evidence="2 3">
    <name type="scientific">Pocillopora meandrina</name>
    <dbReference type="NCBI Taxonomy" id="46732"/>
    <lineage>
        <taxon>Eukaryota</taxon>
        <taxon>Metazoa</taxon>
        <taxon>Cnidaria</taxon>
        <taxon>Anthozoa</taxon>
        <taxon>Hexacorallia</taxon>
        <taxon>Scleractinia</taxon>
        <taxon>Astrocoeniina</taxon>
        <taxon>Pocilloporidae</taxon>
        <taxon>Pocillopora</taxon>
    </lineage>
</organism>
<sequence length="428" mass="48047">MAGRAEDMCSSCFENTKYTCLRCKNYFCMRCSVFENDESVAGWKAGSSVAYCESCFREKMILEETEGNDHEETSVGQKSQESSLNVKSTKPPAMKSKNIDTNEDEDDVTSEEGDDNEDVDKALSLFVKKGKARKGKRPGRRPRWCPKVLDDFIDIVVNSNEFKTKLIFTNTKNQRNSPIYAKILDELKGRASARGDKFNMSIAQLRTKFKKCVSQCKQAALTQKTATGIKRYQEDHGFGSWFNALFAVVKTRDSCQPERALEPSSSSSPCTPGSSHDDHPSDNAGDEDALYIPKRSAKKEKFAKDKLDNTQVMKLITEVVRNDPTKEMISFLKDEMEKSREHELKLFQLMLGHRANSGLPPSSSMVPPSSNMETGFYQSWNQGFPCHEAGFYPSLQGSQGPQQTTQESMSEGSYGNPFLYGNGKYQTL</sequence>
<comment type="caution">
    <text evidence="2">The sequence shown here is derived from an EMBL/GenBank/DDBJ whole genome shotgun (WGS) entry which is preliminary data.</text>
</comment>
<feature type="compositionally biased region" description="Acidic residues" evidence="1">
    <location>
        <begin position="101"/>
        <end position="117"/>
    </location>
</feature>